<dbReference type="Proteomes" id="UP001162834">
    <property type="component" value="Chromosome"/>
</dbReference>
<gene>
    <name evidence="2" type="ORF">DSM104329_01904</name>
</gene>
<keyword evidence="3" id="KW-1185">Reference proteome</keyword>
<reference evidence="2" key="1">
    <citation type="journal article" date="2022" name="Int. J. Syst. Evol. Microbiol.">
        <title>Pseudomonas aegrilactucae sp. nov. and Pseudomonas morbosilactucae sp. nov., pathogens causing bacterial rot of lettuce in Japan.</title>
        <authorList>
            <person name="Sawada H."/>
            <person name="Fujikawa T."/>
            <person name="Satou M."/>
        </authorList>
    </citation>
    <scope>NUCLEOTIDE SEQUENCE</scope>
    <source>
        <strain evidence="2">0166_1</strain>
    </source>
</reference>
<evidence type="ECO:0000256" key="1">
    <source>
        <dbReference type="SAM" id="Phobius"/>
    </source>
</evidence>
<keyword evidence="1" id="KW-1133">Transmembrane helix</keyword>
<keyword evidence="1" id="KW-0812">Transmembrane</keyword>
<protein>
    <submittedName>
        <fullName evidence="2">Uncharacterized protein</fullName>
    </submittedName>
</protein>
<sequence>MRPDWLGSPQHFVAGVLLALAVGALGYRMRLGPPWLVATIAVMATVTAETLVELFEYPVLHPERHMTNPYFDTIADLANTLAGALIGGAIVLAWPRFSRRRL</sequence>
<evidence type="ECO:0000313" key="3">
    <source>
        <dbReference type="Proteomes" id="UP001162834"/>
    </source>
</evidence>
<evidence type="ECO:0000313" key="2">
    <source>
        <dbReference type="EMBL" id="UGS35511.1"/>
    </source>
</evidence>
<feature type="transmembrane region" description="Helical" evidence="1">
    <location>
        <begin position="12"/>
        <end position="28"/>
    </location>
</feature>
<dbReference type="Pfam" id="PF09997">
    <property type="entry name" value="DUF2238"/>
    <property type="match status" value="1"/>
</dbReference>
<keyword evidence="1" id="KW-0472">Membrane</keyword>
<dbReference type="KEGG" id="sbae:DSM104329_01904"/>
<feature type="transmembrane region" description="Helical" evidence="1">
    <location>
        <begin position="77"/>
        <end position="97"/>
    </location>
</feature>
<proteinExistence type="predicted"/>
<organism evidence="2 3">
    <name type="scientific">Capillimicrobium parvum</name>
    <dbReference type="NCBI Taxonomy" id="2884022"/>
    <lineage>
        <taxon>Bacteria</taxon>
        <taxon>Bacillati</taxon>
        <taxon>Actinomycetota</taxon>
        <taxon>Thermoleophilia</taxon>
        <taxon>Solirubrobacterales</taxon>
        <taxon>Capillimicrobiaceae</taxon>
        <taxon>Capillimicrobium</taxon>
    </lineage>
</organism>
<dbReference type="InterPro" id="IPR014509">
    <property type="entry name" value="YjdF-like"/>
</dbReference>
<accession>A0A9E6XXB6</accession>
<feature type="transmembrane region" description="Helical" evidence="1">
    <location>
        <begin position="35"/>
        <end position="57"/>
    </location>
</feature>
<dbReference type="EMBL" id="CP087164">
    <property type="protein sequence ID" value="UGS35511.1"/>
    <property type="molecule type" value="Genomic_DNA"/>
</dbReference>
<dbReference type="AlphaFoldDB" id="A0A9E6XXB6"/>
<name>A0A9E6XXB6_9ACTN</name>
<dbReference type="RefSeq" id="WP_259315195.1">
    <property type="nucleotide sequence ID" value="NZ_CP087164.1"/>
</dbReference>